<accession>A0AAV9PKT0</accession>
<dbReference type="InterPro" id="IPR007023">
    <property type="entry name" value="Ribosom_reg"/>
</dbReference>
<gene>
    <name evidence="7" type="ORF">LTR77_002273</name>
</gene>
<feature type="compositionally biased region" description="Basic and acidic residues" evidence="6">
    <location>
        <begin position="87"/>
        <end position="101"/>
    </location>
</feature>
<feature type="region of interest" description="Disordered" evidence="6">
    <location>
        <begin position="136"/>
        <end position="175"/>
    </location>
</feature>
<comment type="caution">
    <text evidence="7">The sequence shown here is derived from an EMBL/GenBank/DDBJ whole genome shotgun (WGS) entry which is preliminary data.</text>
</comment>
<evidence type="ECO:0000256" key="3">
    <source>
        <dbReference type="ARBA" id="ARBA00022517"/>
    </source>
</evidence>
<dbReference type="RefSeq" id="XP_064662287.1">
    <property type="nucleotide sequence ID" value="XM_064799532.1"/>
</dbReference>
<protein>
    <recommendedName>
        <fullName evidence="5">Ribosome biogenesis regulatory protein</fullName>
    </recommendedName>
</protein>
<dbReference type="AlphaFoldDB" id="A0AAV9PKT0"/>
<feature type="compositionally biased region" description="Basic and acidic residues" evidence="6">
    <location>
        <begin position="160"/>
        <end position="169"/>
    </location>
</feature>
<comment type="similarity">
    <text evidence="2 5">Belongs to the RRS1 family.</text>
</comment>
<keyword evidence="3 5" id="KW-0690">Ribosome biogenesis</keyword>
<sequence length="175" mass="19266">MAAPEVEMQDAKPQPLACDLGHLLCTDPNPLPSLTSAPTPADREAILASTARDCAQTLINQLLTNCPISRSEGEDLQITLPAPEYQLPREKPVPKEKEKTKWEKFAAKKGIQKKRKDGKKVFDEGKGDWVAKYGYKGKDNEGGDWLVEVDDKPENAGAKESARGKVGKKEVRKRG</sequence>
<evidence type="ECO:0000256" key="4">
    <source>
        <dbReference type="ARBA" id="ARBA00023242"/>
    </source>
</evidence>
<proteinExistence type="inferred from homology"/>
<dbReference type="GO" id="GO:0042254">
    <property type="term" value="P:ribosome biogenesis"/>
    <property type="evidence" value="ECO:0007669"/>
    <property type="project" value="UniProtKB-KW"/>
</dbReference>
<keyword evidence="8" id="KW-1185">Reference proteome</keyword>
<evidence type="ECO:0000256" key="5">
    <source>
        <dbReference type="RuleBase" id="RU364132"/>
    </source>
</evidence>
<dbReference type="EMBL" id="JAVRRT010000003">
    <property type="protein sequence ID" value="KAK5173592.1"/>
    <property type="molecule type" value="Genomic_DNA"/>
</dbReference>
<comment type="subcellular location">
    <subcellularLocation>
        <location evidence="1 5">Nucleus</location>
    </subcellularLocation>
</comment>
<organism evidence="7 8">
    <name type="scientific">Saxophila tyrrhenica</name>
    <dbReference type="NCBI Taxonomy" id="1690608"/>
    <lineage>
        <taxon>Eukaryota</taxon>
        <taxon>Fungi</taxon>
        <taxon>Dikarya</taxon>
        <taxon>Ascomycota</taxon>
        <taxon>Pezizomycotina</taxon>
        <taxon>Dothideomycetes</taxon>
        <taxon>Dothideomycetidae</taxon>
        <taxon>Mycosphaerellales</taxon>
        <taxon>Extremaceae</taxon>
        <taxon>Saxophila</taxon>
    </lineage>
</organism>
<evidence type="ECO:0000313" key="8">
    <source>
        <dbReference type="Proteomes" id="UP001337655"/>
    </source>
</evidence>
<dbReference type="GeneID" id="89923620"/>
<evidence type="ECO:0000256" key="1">
    <source>
        <dbReference type="ARBA" id="ARBA00004123"/>
    </source>
</evidence>
<evidence type="ECO:0000256" key="6">
    <source>
        <dbReference type="SAM" id="MobiDB-lite"/>
    </source>
</evidence>
<evidence type="ECO:0000313" key="7">
    <source>
        <dbReference type="EMBL" id="KAK5173592.1"/>
    </source>
</evidence>
<feature type="region of interest" description="Disordered" evidence="6">
    <location>
        <begin position="79"/>
        <end position="101"/>
    </location>
</feature>
<keyword evidence="4 5" id="KW-0539">Nucleus</keyword>
<dbReference type="Pfam" id="PF04939">
    <property type="entry name" value="RRS1"/>
    <property type="match status" value="1"/>
</dbReference>
<dbReference type="Proteomes" id="UP001337655">
    <property type="component" value="Unassembled WGS sequence"/>
</dbReference>
<evidence type="ECO:0000256" key="2">
    <source>
        <dbReference type="ARBA" id="ARBA00010077"/>
    </source>
</evidence>
<dbReference type="GO" id="GO:0005634">
    <property type="term" value="C:nucleus"/>
    <property type="evidence" value="ECO:0007669"/>
    <property type="project" value="UniProtKB-SubCell"/>
</dbReference>
<comment type="function">
    <text evidence="5">Involved in ribosomal large subunit assembly.</text>
</comment>
<reference evidence="7 8" key="1">
    <citation type="submission" date="2023-08" db="EMBL/GenBank/DDBJ databases">
        <title>Black Yeasts Isolated from many extreme environments.</title>
        <authorList>
            <person name="Coleine C."/>
            <person name="Stajich J.E."/>
            <person name="Selbmann L."/>
        </authorList>
    </citation>
    <scope>NUCLEOTIDE SEQUENCE [LARGE SCALE GENOMIC DNA]</scope>
    <source>
        <strain evidence="7 8">CCFEE 5935</strain>
    </source>
</reference>
<name>A0AAV9PKT0_9PEZI</name>